<dbReference type="EMBL" id="BAABDE010000018">
    <property type="protein sequence ID" value="GAA3803678.1"/>
    <property type="molecule type" value="Genomic_DNA"/>
</dbReference>
<feature type="compositionally biased region" description="Polar residues" evidence="1">
    <location>
        <begin position="52"/>
        <end position="61"/>
    </location>
</feature>
<keyword evidence="2" id="KW-0732">Signal</keyword>
<accession>A0ABP7HW46</accession>
<evidence type="ECO:0000313" key="3">
    <source>
        <dbReference type="EMBL" id="GAA3803678.1"/>
    </source>
</evidence>
<sequence length="100" mass="10338">MRKTRKTAVLAVLLGTVGLLGAGTAQAHDHGHGKHHGRAPKTIVINQSTSCKTADNNSDVQGESAYGNGWDGPNSEGTYGPQSTNIGSRLGCDNNLVLGK</sequence>
<evidence type="ECO:0000256" key="1">
    <source>
        <dbReference type="SAM" id="MobiDB-lite"/>
    </source>
</evidence>
<dbReference type="RefSeq" id="WP_275773465.1">
    <property type="nucleotide sequence ID" value="NZ_BAABDE010000018.1"/>
</dbReference>
<organism evidence="3 4">
    <name type="scientific">Streptomyces coacervatus</name>
    <dbReference type="NCBI Taxonomy" id="647381"/>
    <lineage>
        <taxon>Bacteria</taxon>
        <taxon>Bacillati</taxon>
        <taxon>Actinomycetota</taxon>
        <taxon>Actinomycetes</taxon>
        <taxon>Kitasatosporales</taxon>
        <taxon>Streptomycetaceae</taxon>
        <taxon>Streptomyces</taxon>
    </lineage>
</organism>
<comment type="caution">
    <text evidence="3">The sequence shown here is derived from an EMBL/GenBank/DDBJ whole genome shotgun (WGS) entry which is preliminary data.</text>
</comment>
<feature type="region of interest" description="Disordered" evidence="1">
    <location>
        <begin position="52"/>
        <end position="86"/>
    </location>
</feature>
<dbReference type="Proteomes" id="UP001501009">
    <property type="component" value="Unassembled WGS sequence"/>
</dbReference>
<gene>
    <name evidence="3" type="ORF">GCM10022403_042070</name>
</gene>
<feature type="chain" id="PRO_5046575102" evidence="2">
    <location>
        <begin position="28"/>
        <end position="100"/>
    </location>
</feature>
<feature type="signal peptide" evidence="2">
    <location>
        <begin position="1"/>
        <end position="27"/>
    </location>
</feature>
<evidence type="ECO:0000313" key="4">
    <source>
        <dbReference type="Proteomes" id="UP001501009"/>
    </source>
</evidence>
<name>A0ABP7HW46_9ACTN</name>
<protein>
    <submittedName>
        <fullName evidence="3">Uncharacterized protein</fullName>
    </submittedName>
</protein>
<feature type="compositionally biased region" description="Polar residues" evidence="1">
    <location>
        <begin position="75"/>
        <end position="86"/>
    </location>
</feature>
<keyword evidence="4" id="KW-1185">Reference proteome</keyword>
<proteinExistence type="predicted"/>
<reference evidence="4" key="1">
    <citation type="journal article" date="2019" name="Int. J. Syst. Evol. Microbiol.">
        <title>The Global Catalogue of Microorganisms (GCM) 10K type strain sequencing project: providing services to taxonomists for standard genome sequencing and annotation.</title>
        <authorList>
            <consortium name="The Broad Institute Genomics Platform"/>
            <consortium name="The Broad Institute Genome Sequencing Center for Infectious Disease"/>
            <person name="Wu L."/>
            <person name="Ma J."/>
        </authorList>
    </citation>
    <scope>NUCLEOTIDE SEQUENCE [LARGE SCALE GENOMIC DNA]</scope>
    <source>
        <strain evidence="4">JCM 17138</strain>
    </source>
</reference>
<evidence type="ECO:0000256" key="2">
    <source>
        <dbReference type="SAM" id="SignalP"/>
    </source>
</evidence>